<protein>
    <submittedName>
        <fullName evidence="1">Uncharacterized protein</fullName>
    </submittedName>
</protein>
<sequence length="155" mass="16684">MGTFPLVKSISITPVLDTAIYADGDVLFPDMELAAVARKDTRTVTLISISLRDLHAQNAPFDLLFFSEEPATGTYTANGVFTLHDTDADLFVGHVRIAATDYAAAAASSVATKRNIGLQMKTTTADDLYVIGVSRGTPDYNAAGDLKIDFEFMQD</sequence>
<comment type="caution">
    <text evidence="1">The sequence shown here is derived from an EMBL/GenBank/DDBJ whole genome shotgun (WGS) entry which is preliminary data.</text>
</comment>
<reference evidence="1" key="1">
    <citation type="journal article" date="2015" name="Nature">
        <title>Complex archaea that bridge the gap between prokaryotes and eukaryotes.</title>
        <authorList>
            <person name="Spang A."/>
            <person name="Saw J.H."/>
            <person name="Jorgensen S.L."/>
            <person name="Zaremba-Niedzwiedzka K."/>
            <person name="Martijn J."/>
            <person name="Lind A.E."/>
            <person name="van Eijk R."/>
            <person name="Schleper C."/>
            <person name="Guy L."/>
            <person name="Ettema T.J."/>
        </authorList>
    </citation>
    <scope>NUCLEOTIDE SEQUENCE</scope>
</reference>
<accession>A0A0F8YYG2</accession>
<organism evidence="1">
    <name type="scientific">marine sediment metagenome</name>
    <dbReference type="NCBI Taxonomy" id="412755"/>
    <lineage>
        <taxon>unclassified sequences</taxon>
        <taxon>metagenomes</taxon>
        <taxon>ecological metagenomes</taxon>
    </lineage>
</organism>
<proteinExistence type="predicted"/>
<evidence type="ECO:0000313" key="1">
    <source>
        <dbReference type="EMBL" id="KKK86443.1"/>
    </source>
</evidence>
<dbReference type="AlphaFoldDB" id="A0A0F8YYG2"/>
<name>A0A0F8YYG2_9ZZZZ</name>
<gene>
    <name evidence="1" type="ORF">LCGC14_2763190</name>
</gene>
<dbReference type="EMBL" id="LAZR01050845">
    <property type="protein sequence ID" value="KKK86443.1"/>
    <property type="molecule type" value="Genomic_DNA"/>
</dbReference>